<organism evidence="1 2">
    <name type="scientific">Catharanthus roseus</name>
    <name type="common">Madagascar periwinkle</name>
    <name type="synonym">Vinca rosea</name>
    <dbReference type="NCBI Taxonomy" id="4058"/>
    <lineage>
        <taxon>Eukaryota</taxon>
        <taxon>Viridiplantae</taxon>
        <taxon>Streptophyta</taxon>
        <taxon>Embryophyta</taxon>
        <taxon>Tracheophyta</taxon>
        <taxon>Spermatophyta</taxon>
        <taxon>Magnoliopsida</taxon>
        <taxon>eudicotyledons</taxon>
        <taxon>Gunneridae</taxon>
        <taxon>Pentapetalae</taxon>
        <taxon>asterids</taxon>
        <taxon>lamiids</taxon>
        <taxon>Gentianales</taxon>
        <taxon>Apocynaceae</taxon>
        <taxon>Rauvolfioideae</taxon>
        <taxon>Vinceae</taxon>
        <taxon>Catharanthinae</taxon>
        <taxon>Catharanthus</taxon>
    </lineage>
</organism>
<dbReference type="Proteomes" id="UP001060085">
    <property type="component" value="Linkage Group LG08"/>
</dbReference>
<reference evidence="2" key="1">
    <citation type="journal article" date="2023" name="Nat. Plants">
        <title>Single-cell RNA sequencing provides a high-resolution roadmap for understanding the multicellular compartmentation of specialized metabolism.</title>
        <authorList>
            <person name="Sun S."/>
            <person name="Shen X."/>
            <person name="Li Y."/>
            <person name="Li Y."/>
            <person name="Wang S."/>
            <person name="Li R."/>
            <person name="Zhang H."/>
            <person name="Shen G."/>
            <person name="Guo B."/>
            <person name="Wei J."/>
            <person name="Xu J."/>
            <person name="St-Pierre B."/>
            <person name="Chen S."/>
            <person name="Sun C."/>
        </authorList>
    </citation>
    <scope>NUCLEOTIDE SEQUENCE [LARGE SCALE GENOMIC DNA]</scope>
</reference>
<accession>A0ACB9ZMQ0</accession>
<proteinExistence type="predicted"/>
<dbReference type="EMBL" id="CM044708">
    <property type="protein sequence ID" value="KAI5648873.1"/>
    <property type="molecule type" value="Genomic_DNA"/>
</dbReference>
<gene>
    <name evidence="1" type="ORF">M9H77_34878</name>
</gene>
<evidence type="ECO:0000313" key="2">
    <source>
        <dbReference type="Proteomes" id="UP001060085"/>
    </source>
</evidence>
<protein>
    <submittedName>
        <fullName evidence="1">Uncharacterized protein</fullName>
    </submittedName>
</protein>
<name>A0ACB9ZMQ0_CATRO</name>
<evidence type="ECO:0000313" key="1">
    <source>
        <dbReference type="EMBL" id="KAI5648873.1"/>
    </source>
</evidence>
<keyword evidence="2" id="KW-1185">Reference proteome</keyword>
<sequence>MEEVPLHVHLDPIVYDVLTREHDHRFGLIWSGDRAMAIIDIQCRRFGRNLFQAYSGAPCRLIDIIDRTGILRPSAHTVGVIVSLVSQRKSKPSSAGAWFLLVVPWVALPLSMIVSRHFRCSHATSSPGARTGVWWIGHIIRASPPGTVGSSFQAPLSPAVGSSFQAPPPPPKQVHLHRICLYLMPLHLIKMSMSGRMT</sequence>
<comment type="caution">
    <text evidence="1">The sequence shown here is derived from an EMBL/GenBank/DDBJ whole genome shotgun (WGS) entry which is preliminary data.</text>
</comment>